<gene>
    <name evidence="1" type="ORF">OCV51_12335</name>
</gene>
<organism evidence="1 2">
    <name type="scientific">Faecalicatena acetigenes</name>
    <dbReference type="NCBI Taxonomy" id="2981790"/>
    <lineage>
        <taxon>Bacteria</taxon>
        <taxon>Bacillati</taxon>
        <taxon>Bacillota</taxon>
        <taxon>Clostridia</taxon>
        <taxon>Lachnospirales</taxon>
        <taxon>Lachnospiraceae</taxon>
        <taxon>Faecalicatena</taxon>
    </lineage>
</organism>
<dbReference type="EMBL" id="JAOQJX010000022">
    <property type="protein sequence ID" value="MCU6748433.1"/>
    <property type="molecule type" value="Genomic_DNA"/>
</dbReference>
<dbReference type="Proteomes" id="UP001652394">
    <property type="component" value="Unassembled WGS sequence"/>
</dbReference>
<keyword evidence="2" id="KW-1185">Reference proteome</keyword>
<sequence>MEQTVIEVYNTGILTPELLDKLMEPYKNTDCDSGGSRDLKANDGIGVEEIICKVMEPEKYKDVIKNPKYYEGEPERWESNEKAYELFYSIWNGKWGIF</sequence>
<protein>
    <submittedName>
        <fullName evidence="1">Uncharacterized protein</fullName>
    </submittedName>
</protein>
<name>A0ABT2TDR9_9FIRM</name>
<reference evidence="1 2" key="1">
    <citation type="journal article" date="2021" name="ISME Commun">
        <title>Automated analysis of genomic sequences facilitates high-throughput and comprehensive description of bacteria.</title>
        <authorList>
            <person name="Hitch T.C.A."/>
        </authorList>
    </citation>
    <scope>NUCLEOTIDE SEQUENCE [LARGE SCALE GENOMIC DNA]</scope>
    <source>
        <strain evidence="1 2">H2_18</strain>
    </source>
</reference>
<accession>A0ABT2TDR9</accession>
<comment type="caution">
    <text evidence="1">The sequence shown here is derived from an EMBL/GenBank/DDBJ whole genome shotgun (WGS) entry which is preliminary data.</text>
</comment>
<evidence type="ECO:0000313" key="2">
    <source>
        <dbReference type="Proteomes" id="UP001652394"/>
    </source>
</evidence>
<dbReference type="RefSeq" id="WP_267304240.1">
    <property type="nucleotide sequence ID" value="NZ_JAOQJX010000022.1"/>
</dbReference>
<evidence type="ECO:0000313" key="1">
    <source>
        <dbReference type="EMBL" id="MCU6748433.1"/>
    </source>
</evidence>
<proteinExistence type="predicted"/>